<dbReference type="AlphaFoldDB" id="A0AA46I6N1"/>
<dbReference type="InterPro" id="IPR001030">
    <property type="entry name" value="Acoase/IPM_deHydtase_lsu_aba"/>
</dbReference>
<dbReference type="GO" id="GO:0046872">
    <property type="term" value="F:metal ion binding"/>
    <property type="evidence" value="ECO:0007669"/>
    <property type="project" value="UniProtKB-KW"/>
</dbReference>
<dbReference type="InterPro" id="IPR018136">
    <property type="entry name" value="Aconitase_4Fe-4S_BS"/>
</dbReference>
<feature type="domain" description="Aconitase/3-isopropylmalate dehydratase large subunit alpha/beta/alpha" evidence="5">
    <location>
        <begin position="8"/>
        <end position="407"/>
    </location>
</feature>
<dbReference type="Pfam" id="PF00694">
    <property type="entry name" value="Aconitase_C"/>
    <property type="match status" value="1"/>
</dbReference>
<keyword evidence="4" id="KW-0411">Iron-sulfur</keyword>
<proteinExistence type="predicted"/>
<feature type="domain" description="Aconitase A/isopropylmalate dehydratase small subunit swivel" evidence="6">
    <location>
        <begin position="520"/>
        <end position="575"/>
    </location>
</feature>
<dbReference type="EMBL" id="SOBG01000001">
    <property type="protein sequence ID" value="TDT72522.1"/>
    <property type="molecule type" value="Genomic_DNA"/>
</dbReference>
<gene>
    <name evidence="7" type="ORF">EV215_0332</name>
</gene>
<dbReference type="InterPro" id="IPR015931">
    <property type="entry name" value="Acnase/IPM_dHydase_lsu_aba_1/3"/>
</dbReference>
<dbReference type="PANTHER" id="PTHR43160">
    <property type="entry name" value="ACONITATE HYDRATASE B"/>
    <property type="match status" value="1"/>
</dbReference>
<evidence type="ECO:0000259" key="6">
    <source>
        <dbReference type="Pfam" id="PF00694"/>
    </source>
</evidence>
<dbReference type="PANTHER" id="PTHR43160:SF3">
    <property type="entry name" value="ACONITATE HYDRATASE, MITOCHONDRIAL"/>
    <property type="match status" value="1"/>
</dbReference>
<protein>
    <submittedName>
        <fullName evidence="7">Aconitase</fullName>
    </submittedName>
</protein>
<evidence type="ECO:0000256" key="3">
    <source>
        <dbReference type="ARBA" id="ARBA00023004"/>
    </source>
</evidence>
<evidence type="ECO:0000256" key="4">
    <source>
        <dbReference type="ARBA" id="ARBA00023014"/>
    </source>
</evidence>
<dbReference type="InterPro" id="IPR050926">
    <property type="entry name" value="Aconitase/IPM_isomerase"/>
</dbReference>
<dbReference type="PROSITE" id="PS00450">
    <property type="entry name" value="ACONITASE_1"/>
    <property type="match status" value="1"/>
</dbReference>
<dbReference type="GO" id="GO:0005829">
    <property type="term" value="C:cytosol"/>
    <property type="evidence" value="ECO:0007669"/>
    <property type="project" value="TreeGrafter"/>
</dbReference>
<organism evidence="7 8">
    <name type="scientific">Hypnocyclicus thermotrophus</name>
    <dbReference type="NCBI Taxonomy" id="1627895"/>
    <lineage>
        <taxon>Bacteria</taxon>
        <taxon>Fusobacteriati</taxon>
        <taxon>Fusobacteriota</taxon>
        <taxon>Fusobacteriia</taxon>
        <taxon>Fusobacteriales</taxon>
        <taxon>Fusobacteriaceae</taxon>
        <taxon>Hypnocyclicus</taxon>
    </lineage>
</organism>
<dbReference type="PROSITE" id="PS01244">
    <property type="entry name" value="ACONITASE_2"/>
    <property type="match status" value="1"/>
</dbReference>
<dbReference type="SUPFAM" id="SSF53732">
    <property type="entry name" value="Aconitase iron-sulfur domain"/>
    <property type="match status" value="1"/>
</dbReference>
<evidence type="ECO:0000313" key="8">
    <source>
        <dbReference type="Proteomes" id="UP000294678"/>
    </source>
</evidence>
<keyword evidence="3" id="KW-0408">Iron</keyword>
<dbReference type="InterPro" id="IPR006250">
    <property type="entry name" value="Aconitase_put"/>
</dbReference>
<evidence type="ECO:0000259" key="5">
    <source>
        <dbReference type="Pfam" id="PF00330"/>
    </source>
</evidence>
<dbReference type="GO" id="GO:0006099">
    <property type="term" value="P:tricarboxylic acid cycle"/>
    <property type="evidence" value="ECO:0007669"/>
    <property type="project" value="TreeGrafter"/>
</dbReference>
<keyword evidence="2" id="KW-0479">Metal-binding</keyword>
<comment type="cofactor">
    <cofactor evidence="1">
        <name>[4Fe-4S] cluster</name>
        <dbReference type="ChEBI" id="CHEBI:49883"/>
    </cofactor>
</comment>
<dbReference type="NCBIfam" id="NF005558">
    <property type="entry name" value="PRK07229.1"/>
    <property type="match status" value="1"/>
</dbReference>
<comment type="caution">
    <text evidence="7">The sequence shown here is derived from an EMBL/GenBank/DDBJ whole genome shotgun (WGS) entry which is preliminary data.</text>
</comment>
<dbReference type="RefSeq" id="WP_134112228.1">
    <property type="nucleotide sequence ID" value="NZ_SOBG01000001.1"/>
</dbReference>
<dbReference type="Proteomes" id="UP000294678">
    <property type="component" value="Unassembled WGS sequence"/>
</dbReference>
<dbReference type="GO" id="GO:0003994">
    <property type="term" value="F:aconitate hydratase activity"/>
    <property type="evidence" value="ECO:0007669"/>
    <property type="project" value="TreeGrafter"/>
</dbReference>
<dbReference type="GO" id="GO:0051539">
    <property type="term" value="F:4 iron, 4 sulfur cluster binding"/>
    <property type="evidence" value="ECO:0007669"/>
    <property type="project" value="TreeGrafter"/>
</dbReference>
<reference evidence="7 8" key="1">
    <citation type="submission" date="2019-03" db="EMBL/GenBank/DDBJ databases">
        <title>Genomic Encyclopedia of Type Strains, Phase IV (KMG-IV): sequencing the most valuable type-strain genomes for metagenomic binning, comparative biology and taxonomic classification.</title>
        <authorList>
            <person name="Goeker M."/>
        </authorList>
    </citation>
    <scope>NUCLEOTIDE SEQUENCE [LARGE SCALE GENOMIC DNA]</scope>
    <source>
        <strain evidence="7 8">DSM 100055</strain>
    </source>
</reference>
<evidence type="ECO:0000313" key="7">
    <source>
        <dbReference type="EMBL" id="TDT72522.1"/>
    </source>
</evidence>
<evidence type="ECO:0000256" key="1">
    <source>
        <dbReference type="ARBA" id="ARBA00001966"/>
    </source>
</evidence>
<dbReference type="PRINTS" id="PR00415">
    <property type="entry name" value="ACONITASE"/>
</dbReference>
<dbReference type="SUPFAM" id="SSF52016">
    <property type="entry name" value="LeuD/IlvD-like"/>
    <property type="match status" value="1"/>
</dbReference>
<evidence type="ECO:0000256" key="2">
    <source>
        <dbReference type="ARBA" id="ARBA00022723"/>
    </source>
</evidence>
<accession>A0AA46I6N1</accession>
<dbReference type="InterPro" id="IPR036008">
    <property type="entry name" value="Aconitase_4Fe-4S_dom"/>
</dbReference>
<dbReference type="Gene3D" id="3.30.499.10">
    <property type="entry name" value="Aconitase, domain 3"/>
    <property type="match status" value="2"/>
</dbReference>
<sequence length="638" mass="69294">MGMSLAYKILSKNLINGELKAGNEIEVKVNQTLTQDSTGTMVYLQLEAMGIKDIKTDLSVAYIDHNTLQAGFENADDHTFIKTAAAKYGIIFSKPGNGICHQLHLERFGKPGNILLGSDSHTPTGGGMGMIAIGAGGLDVAVAMAKGSYFLTVPKVLNVELKGKLKPWVSAKDVILKVLQELTVKGGVGYIVEYTGEGVKSLSLTDRATITNMGAELGATTSIFPSDEITYDFLKRQKRANDYTELAADIDANYDKKIVINLDELKPMAAFPHSPDAVKEITEENKIKVDQVAIGSCTNSSYTDLMKVAAILKGKRINPDVDLVISPGSSNILKMMADNGALGELISAGARILEAACGPCIGMGQAPKSNAISLRTFNRNFKGRCGTKNADVYLVSPEVAAVSALEGYLTNPMNYGEAPKIELPKEFQVYENYFIYPPKNREGLEVIMGPNIKPFPLNNALENSITKNVILKTGDNITTDDIMPSNAKLLPFRSNIPKLSESCFATIVDDFKARSEKYNGGFVIGGDNYGQGSSREHAALVPLYLKVKAVIAKSFARIHKANLINSGILPLVFENKEDYNNIDEFDELVLNNCIDSVKAGIFTIVNKTKNKEFKAILEVSDREKAILLEGGYLNYAKK</sequence>
<dbReference type="NCBIfam" id="TIGR01342">
    <property type="entry name" value="acon_putative"/>
    <property type="match status" value="1"/>
</dbReference>
<dbReference type="Pfam" id="PF00330">
    <property type="entry name" value="Aconitase"/>
    <property type="match status" value="1"/>
</dbReference>
<keyword evidence="8" id="KW-1185">Reference proteome</keyword>
<dbReference type="Gene3D" id="3.20.19.10">
    <property type="entry name" value="Aconitase, domain 4"/>
    <property type="match status" value="1"/>
</dbReference>
<name>A0AA46I6N1_9FUSO</name>
<dbReference type="InterPro" id="IPR015928">
    <property type="entry name" value="Aconitase/3IPM_dehydase_swvl"/>
</dbReference>
<dbReference type="NCBIfam" id="NF001614">
    <property type="entry name" value="PRK00402.1"/>
    <property type="match status" value="1"/>
</dbReference>
<dbReference type="InterPro" id="IPR000573">
    <property type="entry name" value="AconitaseA/IPMdHydase_ssu_swvl"/>
</dbReference>